<name>A0A1H9AGG5_9BACI</name>
<accession>A0A1H9AGG5</accession>
<dbReference type="GO" id="GO:0016829">
    <property type="term" value="F:lyase activity"/>
    <property type="evidence" value="ECO:0007669"/>
    <property type="project" value="UniProtKB-KW"/>
</dbReference>
<dbReference type="RefSeq" id="WP_008175115.1">
    <property type="nucleotide sequence ID" value="NZ_BJOM01000011.1"/>
</dbReference>
<organism evidence="1 2">
    <name type="scientific">Lysinibacillus fusiformis</name>
    <dbReference type="NCBI Taxonomy" id="28031"/>
    <lineage>
        <taxon>Bacteria</taxon>
        <taxon>Bacillati</taxon>
        <taxon>Bacillota</taxon>
        <taxon>Bacilli</taxon>
        <taxon>Bacillales</taxon>
        <taxon>Bacillaceae</taxon>
        <taxon>Lysinibacillus</taxon>
    </lineage>
</organism>
<keyword evidence="1" id="KW-0456">Lyase</keyword>
<sequence length="132" mass="16184">MRLWHVDLIAFLPKGQLLSQWRELNSIFAKEDKHILINYIYEYPKDDLFIYTEMVIAEMKKRGYQIRTFEKMNKYFEALGAVEAKTPFKQHHNREYLDICFYNLKEKYIRGQKDYDEDKYHQLCMFVNSNHV</sequence>
<dbReference type="InterPro" id="IPR004260">
    <property type="entry name" value="Pyr-dimer_DNA_glycosylase"/>
</dbReference>
<reference evidence="1 2" key="1">
    <citation type="submission" date="2016-10" db="EMBL/GenBank/DDBJ databases">
        <authorList>
            <person name="Varghese N."/>
            <person name="Submissions S."/>
        </authorList>
    </citation>
    <scope>NUCLEOTIDE SEQUENCE [LARGE SCALE GENOMIC DNA]</scope>
    <source>
        <strain evidence="1 2">TC-13</strain>
    </source>
</reference>
<dbReference type="AlphaFoldDB" id="A0A1H9AGG5"/>
<gene>
    <name evidence="1" type="ORF">SAMN02787113_00496</name>
</gene>
<proteinExistence type="predicted"/>
<dbReference type="EMBL" id="FOEL01000002">
    <property type="protein sequence ID" value="SEP75513.1"/>
    <property type="molecule type" value="Genomic_DNA"/>
</dbReference>
<evidence type="ECO:0000313" key="2">
    <source>
        <dbReference type="Proteomes" id="UP000199410"/>
    </source>
</evidence>
<comment type="caution">
    <text evidence="1">The sequence shown here is derived from an EMBL/GenBank/DDBJ whole genome shotgun (WGS) entry which is preliminary data.</text>
</comment>
<dbReference type="Pfam" id="PF03013">
    <property type="entry name" value="Pyr_excise"/>
    <property type="match status" value="1"/>
</dbReference>
<evidence type="ECO:0000313" key="1">
    <source>
        <dbReference type="EMBL" id="SEP75513.1"/>
    </source>
</evidence>
<protein>
    <submittedName>
        <fullName evidence="1">Pyrimidine dimer DNA glycosylase /DNA-(Apurinic or apyrimidinic site) lyase</fullName>
    </submittedName>
</protein>
<dbReference type="Proteomes" id="UP000199410">
    <property type="component" value="Unassembled WGS sequence"/>
</dbReference>